<dbReference type="InterPro" id="IPR043128">
    <property type="entry name" value="Rev_trsase/Diguanyl_cyclase"/>
</dbReference>
<dbReference type="FunFam" id="3.30.70.270:FF:000001">
    <property type="entry name" value="Diguanylate cyclase domain protein"/>
    <property type="match status" value="1"/>
</dbReference>
<dbReference type="Pfam" id="PF00072">
    <property type="entry name" value="Response_reg"/>
    <property type="match status" value="1"/>
</dbReference>
<sequence>MGLAFKVCALMPIDKNSRSFFAVSATNRFGGGMHITRLEAGSGSQLILVVDDQQDNLDGVSELLDDGPWRIVCANSGAGALRILQTQDVSLVLLDVQMPGMDGFEVARLMREDPRSRYTPIIFLSGLEQSHSFLAKGYSQGAIDFIKKPFDPVVLRHKVESLLEHARHRRELLALSQQLESERAFNASILTSAAEGIMVIEADGVIRFANPTIAAMLKTSVEALQGAHFMGYIKQPEQPTGWLQSVIYSQWQTNKNFRLTDFMLRSRMGESVPVTLSCAPLPGPRGALVLMALDMTVERHLRSQLESLTITDALTGLLNRRGFYQSMELALARIERTQKSMSLLFLDLDGFKKINDTLGHDAGDLLLRRVSEMLQGCLRPYDTLARLGGDEFTVLLDSLNTPEDAGRVAQKLIDVVSTPQSIDGVEFSLGVSIGVASMPECGQTVEELLRAADIAMYEAKRSGRRQFKYFCSAMQARDILLSPCDKQPALGFSEALRSTLS</sequence>
<dbReference type="InterPro" id="IPR035965">
    <property type="entry name" value="PAS-like_dom_sf"/>
</dbReference>
<dbReference type="InterPro" id="IPR000014">
    <property type="entry name" value="PAS"/>
</dbReference>
<dbReference type="CDD" id="cd01949">
    <property type="entry name" value="GGDEF"/>
    <property type="match status" value="1"/>
</dbReference>
<dbReference type="GO" id="GO:0005886">
    <property type="term" value="C:plasma membrane"/>
    <property type="evidence" value="ECO:0007669"/>
    <property type="project" value="UniProtKB-SubCell"/>
</dbReference>
<proteinExistence type="predicted"/>
<feature type="domain" description="Response regulatory" evidence="4">
    <location>
        <begin position="46"/>
        <end position="163"/>
    </location>
</feature>
<dbReference type="AlphaFoldDB" id="A0A653E441"/>
<dbReference type="PROSITE" id="PS50887">
    <property type="entry name" value="GGDEF"/>
    <property type="match status" value="1"/>
</dbReference>
<dbReference type="InterPro" id="IPR029787">
    <property type="entry name" value="Nucleotide_cyclase"/>
</dbReference>
<evidence type="ECO:0000313" key="6">
    <source>
        <dbReference type="EMBL" id="VEV97487.1"/>
    </source>
</evidence>
<reference evidence="6" key="1">
    <citation type="submission" date="2019-02" db="EMBL/GenBank/DDBJ databases">
        <authorList>
            <consortium name="Genoscope - CEA"/>
            <person name="William W."/>
        </authorList>
    </citation>
    <scope>NUCLEOTIDE SEQUENCE [LARGE SCALE GENOMIC DNA]</scope>
    <source>
        <strain evidence="6">YSy11</strain>
    </source>
</reference>
<comment type="subcellular location">
    <subcellularLocation>
        <location evidence="2">Cell inner membrane</location>
    </subcellularLocation>
</comment>
<dbReference type="Gene3D" id="3.30.70.270">
    <property type="match status" value="1"/>
</dbReference>
<dbReference type="InterPro" id="IPR011006">
    <property type="entry name" value="CheY-like_superfamily"/>
</dbReference>
<dbReference type="NCBIfam" id="TIGR00254">
    <property type="entry name" value="GGDEF"/>
    <property type="match status" value="1"/>
</dbReference>
<feature type="modified residue" description="4-aspartylphosphate" evidence="3">
    <location>
        <position position="95"/>
    </location>
</feature>
<dbReference type="Gene3D" id="3.30.450.20">
    <property type="entry name" value="PAS domain"/>
    <property type="match status" value="1"/>
</dbReference>
<evidence type="ECO:0000256" key="2">
    <source>
        <dbReference type="ARBA" id="ARBA00004533"/>
    </source>
</evidence>
<dbReference type="Gene3D" id="3.40.50.2300">
    <property type="match status" value="1"/>
</dbReference>
<evidence type="ECO:0000256" key="1">
    <source>
        <dbReference type="ARBA" id="ARBA00001946"/>
    </source>
</evidence>
<evidence type="ECO:0000259" key="4">
    <source>
        <dbReference type="PROSITE" id="PS50110"/>
    </source>
</evidence>
<feature type="domain" description="GGDEF" evidence="5">
    <location>
        <begin position="339"/>
        <end position="472"/>
    </location>
</feature>
<gene>
    <name evidence="6" type="ORF">PMYSY11_2442</name>
</gene>
<accession>A0A653E441</accession>
<dbReference type="EMBL" id="LR215729">
    <property type="protein sequence ID" value="VEV97487.1"/>
    <property type="molecule type" value="Genomic_DNA"/>
</dbReference>
<dbReference type="PANTHER" id="PTHR44757">
    <property type="entry name" value="DIGUANYLATE CYCLASE DGCP"/>
    <property type="match status" value="1"/>
</dbReference>
<dbReference type="SMART" id="SM00448">
    <property type="entry name" value="REC"/>
    <property type="match status" value="1"/>
</dbReference>
<dbReference type="PANTHER" id="PTHR44757:SF2">
    <property type="entry name" value="BIOFILM ARCHITECTURE MAINTENANCE PROTEIN MBAA"/>
    <property type="match status" value="1"/>
</dbReference>
<evidence type="ECO:0000259" key="5">
    <source>
        <dbReference type="PROSITE" id="PS50887"/>
    </source>
</evidence>
<dbReference type="Pfam" id="PF00990">
    <property type="entry name" value="GGDEF"/>
    <property type="match status" value="1"/>
</dbReference>
<protein>
    <recommendedName>
        <fullName evidence="7">PAS domain S-box-containing protein/diguanylate cyclase (GGDEF) domain-containing protein</fullName>
    </recommendedName>
</protein>
<dbReference type="SMART" id="SM00267">
    <property type="entry name" value="GGDEF"/>
    <property type="match status" value="1"/>
</dbReference>
<evidence type="ECO:0008006" key="7">
    <source>
        <dbReference type="Google" id="ProtNLM"/>
    </source>
</evidence>
<evidence type="ECO:0000256" key="3">
    <source>
        <dbReference type="PROSITE-ProRule" id="PRU00169"/>
    </source>
</evidence>
<dbReference type="InterPro" id="IPR000160">
    <property type="entry name" value="GGDEF_dom"/>
</dbReference>
<dbReference type="GO" id="GO:0000160">
    <property type="term" value="P:phosphorelay signal transduction system"/>
    <property type="evidence" value="ECO:0007669"/>
    <property type="project" value="InterPro"/>
</dbReference>
<dbReference type="SUPFAM" id="SSF52172">
    <property type="entry name" value="CheY-like"/>
    <property type="match status" value="1"/>
</dbReference>
<keyword evidence="3" id="KW-0597">Phosphoprotein</keyword>
<dbReference type="SUPFAM" id="SSF55073">
    <property type="entry name" value="Nucleotide cyclase"/>
    <property type="match status" value="1"/>
</dbReference>
<organism evidence="6">
    <name type="scientific">Pseudomonas marincola</name>
    <dbReference type="NCBI Taxonomy" id="437900"/>
    <lineage>
        <taxon>Bacteria</taxon>
        <taxon>Pseudomonadati</taxon>
        <taxon>Pseudomonadota</taxon>
        <taxon>Gammaproteobacteria</taxon>
        <taxon>Pseudomonadales</taxon>
        <taxon>Pseudomonadaceae</taxon>
        <taxon>Pseudomonas</taxon>
    </lineage>
</organism>
<name>A0A653E441_9PSED</name>
<dbReference type="SUPFAM" id="SSF55785">
    <property type="entry name" value="PYP-like sensor domain (PAS domain)"/>
    <property type="match status" value="1"/>
</dbReference>
<dbReference type="GO" id="GO:0003824">
    <property type="term" value="F:catalytic activity"/>
    <property type="evidence" value="ECO:0007669"/>
    <property type="project" value="UniProtKB-ARBA"/>
</dbReference>
<dbReference type="InterPro" id="IPR052155">
    <property type="entry name" value="Biofilm_reg_signaling"/>
</dbReference>
<dbReference type="CDD" id="cd00130">
    <property type="entry name" value="PAS"/>
    <property type="match status" value="1"/>
</dbReference>
<comment type="cofactor">
    <cofactor evidence="1">
        <name>Mg(2+)</name>
        <dbReference type="ChEBI" id="CHEBI:18420"/>
    </cofactor>
</comment>
<dbReference type="InterPro" id="IPR001789">
    <property type="entry name" value="Sig_transdc_resp-reg_receiver"/>
</dbReference>
<dbReference type="PROSITE" id="PS50110">
    <property type="entry name" value="RESPONSE_REGULATORY"/>
    <property type="match status" value="1"/>
</dbReference>